<dbReference type="Gene3D" id="1.10.238.100">
    <property type="entry name" value="YAP1 redox domain. Chain B"/>
    <property type="match status" value="1"/>
</dbReference>
<dbReference type="KEGG" id="ptkz:JDV02_008092"/>
<proteinExistence type="predicted"/>
<gene>
    <name evidence="2" type="ORF">JDV02_008092</name>
</gene>
<organism evidence="2 3">
    <name type="scientific">Purpureocillium takamizusanense</name>
    <dbReference type="NCBI Taxonomy" id="2060973"/>
    <lineage>
        <taxon>Eukaryota</taxon>
        <taxon>Fungi</taxon>
        <taxon>Dikarya</taxon>
        <taxon>Ascomycota</taxon>
        <taxon>Pezizomycotina</taxon>
        <taxon>Sordariomycetes</taxon>
        <taxon>Hypocreomycetidae</taxon>
        <taxon>Hypocreales</taxon>
        <taxon>Ophiocordycipitaceae</taxon>
        <taxon>Purpureocillium</taxon>
    </lineage>
</organism>
<feature type="region of interest" description="Disordered" evidence="1">
    <location>
        <begin position="1"/>
        <end position="73"/>
    </location>
</feature>
<dbReference type="GeneID" id="72070040"/>
<sequence length="265" mass="28343">MARTPESFPAPSPADPASDIALDSSVVGGPHPGAVALSFPPSQPLSDRLRVHEGSASAPAMKAGQYTPEQQGTDDLRLCNRDAVIIGMEFVLRIEEPCLDHIHGNPATPDEPNGHALTTSARLLACSSLPGQTPSSGPTATLSYSDSPTMLLERLLSLAPDLSTHGEVTPIQAWNEIRYHPDFEGLDVGVVHTLADKLKQAAKCHGFGATIPQPVFTKLMCDTLIRGQPGARATPRDCNQYHPTILPHAFASTIERLRNDLDAQR</sequence>
<evidence type="ECO:0000313" key="2">
    <source>
        <dbReference type="EMBL" id="UNI22180.1"/>
    </source>
</evidence>
<evidence type="ECO:0000313" key="3">
    <source>
        <dbReference type="Proteomes" id="UP000829364"/>
    </source>
</evidence>
<accession>A0A9Q8QM05</accession>
<dbReference type="RefSeq" id="XP_047845661.1">
    <property type="nucleotide sequence ID" value="XM_047989656.1"/>
</dbReference>
<protein>
    <submittedName>
        <fullName evidence="2">Uncharacterized protein</fullName>
    </submittedName>
</protein>
<reference evidence="2" key="1">
    <citation type="submission" date="2021-11" db="EMBL/GenBank/DDBJ databases">
        <title>Purpureocillium_takamizusanense_genome.</title>
        <authorList>
            <person name="Nguyen N.-H."/>
        </authorList>
    </citation>
    <scope>NUCLEOTIDE SEQUENCE</scope>
    <source>
        <strain evidence="2">PT3</strain>
    </source>
</reference>
<feature type="compositionally biased region" description="Low complexity" evidence="1">
    <location>
        <begin position="15"/>
        <end position="25"/>
    </location>
</feature>
<keyword evidence="3" id="KW-1185">Reference proteome</keyword>
<evidence type="ECO:0000256" key="1">
    <source>
        <dbReference type="SAM" id="MobiDB-lite"/>
    </source>
</evidence>
<dbReference type="EMBL" id="CP086361">
    <property type="protein sequence ID" value="UNI22180.1"/>
    <property type="molecule type" value="Genomic_DNA"/>
</dbReference>
<dbReference type="OrthoDB" id="2590011at2759"/>
<dbReference type="AlphaFoldDB" id="A0A9Q8QM05"/>
<name>A0A9Q8QM05_9HYPO</name>
<dbReference type="Proteomes" id="UP000829364">
    <property type="component" value="Chromosome 8"/>
</dbReference>